<dbReference type="InterPro" id="IPR046886">
    <property type="entry name" value="RsmE_MTase_dom"/>
</dbReference>
<accession>A0ABT9NQG0</accession>
<dbReference type="CDD" id="cd18084">
    <property type="entry name" value="RsmE-like"/>
    <property type="match status" value="1"/>
</dbReference>
<comment type="subcellular location">
    <subcellularLocation>
        <location evidence="1 12">Cytoplasm</location>
    </subcellularLocation>
</comment>
<evidence type="ECO:0000256" key="5">
    <source>
        <dbReference type="ARBA" id="ARBA00022490"/>
    </source>
</evidence>
<dbReference type="InterPro" id="IPR046887">
    <property type="entry name" value="RsmE_PUA-like"/>
</dbReference>
<protein>
    <recommendedName>
        <fullName evidence="4 12">Ribosomal RNA small subunit methyltransferase E</fullName>
        <ecNumber evidence="3 12">2.1.1.193</ecNumber>
    </recommendedName>
</protein>
<dbReference type="InterPro" id="IPR015947">
    <property type="entry name" value="PUA-like_sf"/>
</dbReference>
<dbReference type="NCBIfam" id="NF008693">
    <property type="entry name" value="PRK11713.2-3"/>
    <property type="match status" value="1"/>
</dbReference>
<reference evidence="15 16" key="1">
    <citation type="submission" date="2023-07" db="EMBL/GenBank/DDBJ databases">
        <title>Sequencing the genomes of 1000 actinobacteria strains.</title>
        <authorList>
            <person name="Klenk H.-P."/>
        </authorList>
    </citation>
    <scope>NUCLEOTIDE SEQUENCE [LARGE SCALE GENOMIC DNA]</scope>
    <source>
        <strain evidence="15 16">GD13</strain>
    </source>
</reference>
<comment type="similarity">
    <text evidence="2 12">Belongs to the RNA methyltransferase RsmE family.</text>
</comment>
<evidence type="ECO:0000256" key="3">
    <source>
        <dbReference type="ARBA" id="ARBA00012328"/>
    </source>
</evidence>
<evidence type="ECO:0000256" key="12">
    <source>
        <dbReference type="PIRNR" id="PIRNR015601"/>
    </source>
</evidence>
<dbReference type="Pfam" id="PF04452">
    <property type="entry name" value="Methyltrans_RNA"/>
    <property type="match status" value="1"/>
</dbReference>
<evidence type="ECO:0000256" key="1">
    <source>
        <dbReference type="ARBA" id="ARBA00004496"/>
    </source>
</evidence>
<evidence type="ECO:0000256" key="7">
    <source>
        <dbReference type="ARBA" id="ARBA00022603"/>
    </source>
</evidence>
<sequence length="248" mass="25895">MTLPVYRHPDLAGVRAGRDLVVDGDEAHHAVVVRRTRAGERVVLADGAGTSALCTVTAAAKGRLEVRVEECAADPEPLPRVSVVQAVPKGERGELAVSVLTEVGVARVVPWAAERCVATWKGERAAKGRAKWEATARESAKQARRTWFPDVAALASTDDVVALVGETDLALVLHEAEGGVAIDALDLSDVRDVLVVVGPEGGLSDAELDRLTAAGARTVRLGAEVLRTSTAGVAAVAALLSRTPRWGA</sequence>
<feature type="domain" description="Ribosomal RNA small subunit methyltransferase E methyltransferase" evidence="13">
    <location>
        <begin position="76"/>
        <end position="239"/>
    </location>
</feature>
<evidence type="ECO:0000256" key="9">
    <source>
        <dbReference type="ARBA" id="ARBA00022691"/>
    </source>
</evidence>
<comment type="catalytic activity">
    <reaction evidence="11 12">
        <text>uridine(1498) in 16S rRNA + S-adenosyl-L-methionine = N(3)-methyluridine(1498) in 16S rRNA + S-adenosyl-L-homocysteine + H(+)</text>
        <dbReference type="Rhea" id="RHEA:42920"/>
        <dbReference type="Rhea" id="RHEA-COMP:10283"/>
        <dbReference type="Rhea" id="RHEA-COMP:10284"/>
        <dbReference type="ChEBI" id="CHEBI:15378"/>
        <dbReference type="ChEBI" id="CHEBI:57856"/>
        <dbReference type="ChEBI" id="CHEBI:59789"/>
        <dbReference type="ChEBI" id="CHEBI:65315"/>
        <dbReference type="ChEBI" id="CHEBI:74502"/>
        <dbReference type="EC" id="2.1.1.193"/>
    </reaction>
</comment>
<evidence type="ECO:0000256" key="10">
    <source>
        <dbReference type="ARBA" id="ARBA00025699"/>
    </source>
</evidence>
<evidence type="ECO:0000256" key="6">
    <source>
        <dbReference type="ARBA" id="ARBA00022552"/>
    </source>
</evidence>
<dbReference type="InterPro" id="IPR029028">
    <property type="entry name" value="Alpha/beta_knot_MTases"/>
</dbReference>
<evidence type="ECO:0000256" key="2">
    <source>
        <dbReference type="ARBA" id="ARBA00005528"/>
    </source>
</evidence>
<dbReference type="RefSeq" id="WP_068117671.1">
    <property type="nucleotide sequence ID" value="NZ_CCXJ01000099.1"/>
</dbReference>
<dbReference type="PANTHER" id="PTHR30027">
    <property type="entry name" value="RIBOSOMAL RNA SMALL SUBUNIT METHYLTRANSFERASE E"/>
    <property type="match status" value="1"/>
</dbReference>
<keyword evidence="5 12" id="KW-0963">Cytoplasm</keyword>
<evidence type="ECO:0000313" key="15">
    <source>
        <dbReference type="EMBL" id="MDP9822419.1"/>
    </source>
</evidence>
<dbReference type="Gene3D" id="2.40.240.20">
    <property type="entry name" value="Hypothetical PUA domain-like, domain 1"/>
    <property type="match status" value="1"/>
</dbReference>
<dbReference type="PANTHER" id="PTHR30027:SF3">
    <property type="entry name" value="16S RRNA (URACIL(1498)-N(3))-METHYLTRANSFERASE"/>
    <property type="match status" value="1"/>
</dbReference>
<keyword evidence="16" id="KW-1185">Reference proteome</keyword>
<gene>
    <name evidence="15" type="ORF">J2S59_002228</name>
</gene>
<evidence type="ECO:0000259" key="13">
    <source>
        <dbReference type="Pfam" id="PF04452"/>
    </source>
</evidence>
<dbReference type="PIRSF" id="PIRSF015601">
    <property type="entry name" value="MTase_slr0722"/>
    <property type="match status" value="1"/>
</dbReference>
<keyword evidence="6 12" id="KW-0698">rRNA processing</keyword>
<dbReference type="EMBL" id="JAUSQM010000001">
    <property type="protein sequence ID" value="MDP9822419.1"/>
    <property type="molecule type" value="Genomic_DNA"/>
</dbReference>
<evidence type="ECO:0000313" key="16">
    <source>
        <dbReference type="Proteomes" id="UP001240447"/>
    </source>
</evidence>
<keyword evidence="7 12" id="KW-0489">Methyltransferase</keyword>
<evidence type="ECO:0000256" key="4">
    <source>
        <dbReference type="ARBA" id="ARBA00013673"/>
    </source>
</evidence>
<proteinExistence type="inferred from homology"/>
<comment type="function">
    <text evidence="10 12">Specifically methylates the N3 position of the uracil ring of uridine 1498 (m3U1498) in 16S rRNA. Acts on the fully assembled 30S ribosomal subunit.</text>
</comment>
<comment type="caution">
    <text evidence="15">The sequence shown here is derived from an EMBL/GenBank/DDBJ whole genome shotgun (WGS) entry which is preliminary data.</text>
</comment>
<dbReference type="NCBIfam" id="TIGR00046">
    <property type="entry name" value="RsmE family RNA methyltransferase"/>
    <property type="match status" value="1"/>
</dbReference>
<organism evidence="15 16">
    <name type="scientific">Nocardioides massiliensis</name>
    <dbReference type="NCBI Taxonomy" id="1325935"/>
    <lineage>
        <taxon>Bacteria</taxon>
        <taxon>Bacillati</taxon>
        <taxon>Actinomycetota</taxon>
        <taxon>Actinomycetes</taxon>
        <taxon>Propionibacteriales</taxon>
        <taxon>Nocardioidaceae</taxon>
        <taxon>Nocardioides</taxon>
    </lineage>
</organism>
<evidence type="ECO:0000256" key="8">
    <source>
        <dbReference type="ARBA" id="ARBA00022679"/>
    </source>
</evidence>
<dbReference type="SUPFAM" id="SSF75217">
    <property type="entry name" value="alpha/beta knot"/>
    <property type="match status" value="1"/>
</dbReference>
<evidence type="ECO:0000256" key="11">
    <source>
        <dbReference type="ARBA" id="ARBA00047944"/>
    </source>
</evidence>
<feature type="domain" description="Ribosomal RNA small subunit methyltransferase E PUA-like" evidence="14">
    <location>
        <begin position="22"/>
        <end position="69"/>
    </location>
</feature>
<dbReference type="InterPro" id="IPR006700">
    <property type="entry name" value="RsmE"/>
</dbReference>
<dbReference type="Gene3D" id="3.40.1280.10">
    <property type="match status" value="1"/>
</dbReference>
<dbReference type="Proteomes" id="UP001240447">
    <property type="component" value="Unassembled WGS sequence"/>
</dbReference>
<evidence type="ECO:0000259" key="14">
    <source>
        <dbReference type="Pfam" id="PF20260"/>
    </source>
</evidence>
<dbReference type="GO" id="GO:0008168">
    <property type="term" value="F:methyltransferase activity"/>
    <property type="evidence" value="ECO:0007669"/>
    <property type="project" value="UniProtKB-KW"/>
</dbReference>
<keyword evidence="8 12" id="KW-0808">Transferase</keyword>
<dbReference type="GO" id="GO:0032259">
    <property type="term" value="P:methylation"/>
    <property type="evidence" value="ECO:0007669"/>
    <property type="project" value="UniProtKB-KW"/>
</dbReference>
<dbReference type="InterPro" id="IPR029026">
    <property type="entry name" value="tRNA_m1G_MTases_N"/>
</dbReference>
<dbReference type="EC" id="2.1.1.193" evidence="3 12"/>
<dbReference type="Pfam" id="PF20260">
    <property type="entry name" value="PUA_4"/>
    <property type="match status" value="1"/>
</dbReference>
<keyword evidence="9 12" id="KW-0949">S-adenosyl-L-methionine</keyword>
<name>A0ABT9NQG0_9ACTN</name>
<dbReference type="SUPFAM" id="SSF88697">
    <property type="entry name" value="PUA domain-like"/>
    <property type="match status" value="1"/>
</dbReference>